<comment type="caution">
    <text evidence="1">The sequence shown here is derived from an EMBL/GenBank/DDBJ whole genome shotgun (WGS) entry which is preliminary data.</text>
</comment>
<name>A0ABT2ABN7_9BURK</name>
<dbReference type="RefSeq" id="WP_258847328.1">
    <property type="nucleotide sequence ID" value="NZ_JANUGX010000028.1"/>
</dbReference>
<keyword evidence="2" id="KW-1185">Reference proteome</keyword>
<reference evidence="1 2" key="1">
    <citation type="submission" date="2022-08" db="EMBL/GenBank/DDBJ databases">
        <title>Reclassification of Massilia species as members of the genera Telluria, Duganella, Pseudoduganella, Mokoshia gen. nov. and Zemynaea gen. nov. using orthogonal and non-orthogonal genome-based approaches.</title>
        <authorList>
            <person name="Bowman J.P."/>
        </authorList>
    </citation>
    <scope>NUCLEOTIDE SEQUENCE [LARGE SCALE GENOMIC DNA]</scope>
    <source>
        <strain evidence="1 2">LMG 28164</strain>
    </source>
</reference>
<dbReference type="Pfam" id="PF03692">
    <property type="entry name" value="CxxCxxCC"/>
    <property type="match status" value="1"/>
</dbReference>
<evidence type="ECO:0000313" key="1">
    <source>
        <dbReference type="EMBL" id="MCS0591562.1"/>
    </source>
</evidence>
<evidence type="ECO:0000313" key="2">
    <source>
        <dbReference type="Proteomes" id="UP001205560"/>
    </source>
</evidence>
<proteinExistence type="predicted"/>
<dbReference type="EMBL" id="JANUGX010000028">
    <property type="protein sequence ID" value="MCS0591562.1"/>
    <property type="molecule type" value="Genomic_DNA"/>
</dbReference>
<sequence>MSDHNPCLACGACCMSYRVSFYWAEAEQRGLPAFLTEQVNPFLSCMAGTNAKRPHCAALQGTGDGGFVCRVYAQRPDPCREVQIGDDKCLQARARHGLPPLQQMAP</sequence>
<dbReference type="Proteomes" id="UP001205560">
    <property type="component" value="Unassembled WGS sequence"/>
</dbReference>
<organism evidence="1 2">
    <name type="scientific">Massilia norwichensis</name>
    <dbReference type="NCBI Taxonomy" id="1442366"/>
    <lineage>
        <taxon>Bacteria</taxon>
        <taxon>Pseudomonadati</taxon>
        <taxon>Pseudomonadota</taxon>
        <taxon>Betaproteobacteria</taxon>
        <taxon>Burkholderiales</taxon>
        <taxon>Oxalobacteraceae</taxon>
        <taxon>Telluria group</taxon>
        <taxon>Massilia</taxon>
    </lineage>
</organism>
<accession>A0ABT2ABN7</accession>
<dbReference type="InterPro" id="IPR005358">
    <property type="entry name" value="Puta_zinc/iron-chelating_dom"/>
</dbReference>
<protein>
    <submittedName>
        <fullName evidence="1">YkgJ family cysteine cluster protein</fullName>
    </submittedName>
</protein>
<gene>
    <name evidence="1" type="ORF">NX782_20435</name>
</gene>